<proteinExistence type="predicted"/>
<keyword evidence="1" id="KW-0812">Transmembrane</keyword>
<evidence type="ECO:0000313" key="2">
    <source>
        <dbReference type="EMBL" id="VIP01352.1"/>
    </source>
</evidence>
<sequence>MMAGALPLDPGQGNGVPLAIPVFAPVIFGTFFDAVKKPPRKCSSRWATLGFPAGSIRWLSPPAPCLCAGWGPTFGMVIEVD</sequence>
<gene>
    <name evidence="2" type="ORF">GMBLW1_26080</name>
</gene>
<dbReference type="AlphaFoldDB" id="A0A6C2YKA0"/>
<dbReference type="KEGG" id="tim:GMBLW1_26080"/>
<dbReference type="EMBL" id="LR593887">
    <property type="protein sequence ID" value="VTR98149.1"/>
    <property type="molecule type" value="Genomic_DNA"/>
</dbReference>
<accession>A0A6C2YKA0</accession>
<feature type="transmembrane region" description="Helical" evidence="1">
    <location>
        <begin position="16"/>
        <end position="35"/>
    </location>
</feature>
<dbReference type="InParanoid" id="A0A6C2YKA0"/>
<dbReference type="EMBL" id="LR586016">
    <property type="protein sequence ID" value="VIP01352.1"/>
    <property type="molecule type" value="Genomic_DNA"/>
</dbReference>
<reference evidence="2" key="1">
    <citation type="submission" date="2019-04" db="EMBL/GenBank/DDBJ databases">
        <authorList>
            <consortium name="Science for Life Laboratories"/>
        </authorList>
    </citation>
    <scope>NUCLEOTIDE SEQUENCE</scope>
    <source>
        <strain evidence="2">MBLW1</strain>
    </source>
</reference>
<name>A0A6C2YKA0_9BACT</name>
<dbReference type="Proteomes" id="UP000464378">
    <property type="component" value="Chromosome"/>
</dbReference>
<keyword evidence="3" id="KW-1185">Reference proteome</keyword>
<protein>
    <submittedName>
        <fullName evidence="2">Uncharacterized protein</fullName>
    </submittedName>
</protein>
<keyword evidence="1" id="KW-0472">Membrane</keyword>
<evidence type="ECO:0000256" key="1">
    <source>
        <dbReference type="SAM" id="Phobius"/>
    </source>
</evidence>
<keyword evidence="1" id="KW-1133">Transmembrane helix</keyword>
<organism evidence="2">
    <name type="scientific">Tuwongella immobilis</name>
    <dbReference type="NCBI Taxonomy" id="692036"/>
    <lineage>
        <taxon>Bacteria</taxon>
        <taxon>Pseudomonadati</taxon>
        <taxon>Planctomycetota</taxon>
        <taxon>Planctomycetia</taxon>
        <taxon>Gemmatales</taxon>
        <taxon>Gemmataceae</taxon>
        <taxon>Tuwongella</taxon>
    </lineage>
</organism>
<evidence type="ECO:0000313" key="3">
    <source>
        <dbReference type="Proteomes" id="UP000464378"/>
    </source>
</evidence>